<comment type="function">
    <text evidence="7">Involved in DNA repair and RecF pathway recombination.</text>
</comment>
<protein>
    <recommendedName>
        <fullName evidence="2 7">DNA repair protein RecO</fullName>
    </recommendedName>
    <alternativeName>
        <fullName evidence="6 7">Recombination protein O</fullName>
    </alternativeName>
</protein>
<dbReference type="Gene3D" id="1.20.1440.120">
    <property type="entry name" value="Recombination protein O, C-terminal domain"/>
    <property type="match status" value="1"/>
</dbReference>
<dbReference type="InterPro" id="IPR022572">
    <property type="entry name" value="DNA_rep/recomb_RecO_N"/>
</dbReference>
<dbReference type="Gene3D" id="2.40.50.140">
    <property type="entry name" value="Nucleic acid-binding proteins"/>
    <property type="match status" value="1"/>
</dbReference>
<keyword evidence="10" id="KW-1185">Reference proteome</keyword>
<feature type="domain" description="DNA replication/recombination mediator RecO N-terminal" evidence="8">
    <location>
        <begin position="3"/>
        <end position="75"/>
    </location>
</feature>
<keyword evidence="4 7" id="KW-0233">DNA recombination</keyword>
<gene>
    <name evidence="7 9" type="primary">recO</name>
    <name evidence="9" type="ORF">GCM10008986_04420</name>
</gene>
<comment type="similarity">
    <text evidence="1 7">Belongs to the RecO family.</text>
</comment>
<sequence length="245" mass="28303">MEKIEGIVIRTQDYGESHKIVTLFTREKGKIGLMAKGAKKPKSQMAAITQPFVYGEFLIQPGRNLGTLYQGEITHFMRQIRENIVKTAYAAYLAELTDKVLENHSPDLFLYDQFIHTFERLQTEENPEVIAMIYELKVFEKGGFAPELNQCVSCGRTEGITHFSVAEGGFLCTACAHIDGHALHLNEALFKLLRTIRYVKVERIGKISIKEENRRKLRQILDDYYDYYGGFYIKSRKFLKQLDKF</sequence>
<dbReference type="InterPro" id="IPR012340">
    <property type="entry name" value="NA-bd_OB-fold"/>
</dbReference>
<proteinExistence type="inferred from homology"/>
<evidence type="ECO:0000256" key="7">
    <source>
        <dbReference type="HAMAP-Rule" id="MF_00201"/>
    </source>
</evidence>
<dbReference type="PANTHER" id="PTHR33991:SF1">
    <property type="entry name" value="DNA REPAIR PROTEIN RECO"/>
    <property type="match status" value="1"/>
</dbReference>
<evidence type="ECO:0000313" key="9">
    <source>
        <dbReference type="EMBL" id="GAA0482608.1"/>
    </source>
</evidence>
<evidence type="ECO:0000256" key="4">
    <source>
        <dbReference type="ARBA" id="ARBA00023172"/>
    </source>
</evidence>
<dbReference type="RefSeq" id="WP_343837063.1">
    <property type="nucleotide sequence ID" value="NZ_BAAADO010000001.1"/>
</dbReference>
<organism evidence="9 10">
    <name type="scientific">Salinibacillus aidingensis</name>
    <dbReference type="NCBI Taxonomy" id="237684"/>
    <lineage>
        <taxon>Bacteria</taxon>
        <taxon>Bacillati</taxon>
        <taxon>Bacillota</taxon>
        <taxon>Bacilli</taxon>
        <taxon>Bacillales</taxon>
        <taxon>Bacillaceae</taxon>
        <taxon>Salinibacillus</taxon>
    </lineage>
</organism>
<dbReference type="InterPro" id="IPR042242">
    <property type="entry name" value="RecO_C"/>
</dbReference>
<evidence type="ECO:0000256" key="6">
    <source>
        <dbReference type="ARBA" id="ARBA00033409"/>
    </source>
</evidence>
<evidence type="ECO:0000256" key="3">
    <source>
        <dbReference type="ARBA" id="ARBA00022763"/>
    </source>
</evidence>
<dbReference type="EMBL" id="BAAADO010000001">
    <property type="protein sequence ID" value="GAA0482608.1"/>
    <property type="molecule type" value="Genomic_DNA"/>
</dbReference>
<evidence type="ECO:0000256" key="2">
    <source>
        <dbReference type="ARBA" id="ARBA00021310"/>
    </source>
</evidence>
<evidence type="ECO:0000313" key="10">
    <source>
        <dbReference type="Proteomes" id="UP001500880"/>
    </source>
</evidence>
<dbReference type="Proteomes" id="UP001500880">
    <property type="component" value="Unassembled WGS sequence"/>
</dbReference>
<evidence type="ECO:0000256" key="5">
    <source>
        <dbReference type="ARBA" id="ARBA00023204"/>
    </source>
</evidence>
<accession>A0ABN1ASR0</accession>
<dbReference type="NCBIfam" id="TIGR00613">
    <property type="entry name" value="reco"/>
    <property type="match status" value="1"/>
</dbReference>
<dbReference type="PANTHER" id="PTHR33991">
    <property type="entry name" value="DNA REPAIR PROTEIN RECO"/>
    <property type="match status" value="1"/>
</dbReference>
<keyword evidence="3 7" id="KW-0227">DNA damage</keyword>
<dbReference type="InterPro" id="IPR037278">
    <property type="entry name" value="ARFGAP/RecO"/>
</dbReference>
<dbReference type="SUPFAM" id="SSF57863">
    <property type="entry name" value="ArfGap/RecO-like zinc finger"/>
    <property type="match status" value="1"/>
</dbReference>
<reference evidence="9 10" key="1">
    <citation type="journal article" date="2019" name="Int. J. Syst. Evol. Microbiol.">
        <title>The Global Catalogue of Microorganisms (GCM) 10K type strain sequencing project: providing services to taxonomists for standard genome sequencing and annotation.</title>
        <authorList>
            <consortium name="The Broad Institute Genomics Platform"/>
            <consortium name="The Broad Institute Genome Sequencing Center for Infectious Disease"/>
            <person name="Wu L."/>
            <person name="Ma J."/>
        </authorList>
    </citation>
    <scope>NUCLEOTIDE SEQUENCE [LARGE SCALE GENOMIC DNA]</scope>
    <source>
        <strain evidence="9 10">JCM 12389</strain>
    </source>
</reference>
<dbReference type="Pfam" id="PF11967">
    <property type="entry name" value="RecO_N"/>
    <property type="match status" value="1"/>
</dbReference>
<name>A0ABN1ASR0_9BACI</name>
<comment type="caution">
    <text evidence="9">The sequence shown here is derived from an EMBL/GenBank/DDBJ whole genome shotgun (WGS) entry which is preliminary data.</text>
</comment>
<dbReference type="Pfam" id="PF02565">
    <property type="entry name" value="RecO_C"/>
    <property type="match status" value="1"/>
</dbReference>
<evidence type="ECO:0000256" key="1">
    <source>
        <dbReference type="ARBA" id="ARBA00007452"/>
    </source>
</evidence>
<dbReference type="SUPFAM" id="SSF50249">
    <property type="entry name" value="Nucleic acid-binding proteins"/>
    <property type="match status" value="1"/>
</dbReference>
<dbReference type="HAMAP" id="MF_00201">
    <property type="entry name" value="RecO"/>
    <property type="match status" value="1"/>
</dbReference>
<keyword evidence="5 7" id="KW-0234">DNA repair</keyword>
<evidence type="ECO:0000259" key="8">
    <source>
        <dbReference type="Pfam" id="PF11967"/>
    </source>
</evidence>
<dbReference type="InterPro" id="IPR003717">
    <property type="entry name" value="RecO"/>
</dbReference>